<dbReference type="EMBL" id="BSSU01000006">
    <property type="protein sequence ID" value="GLX81863.1"/>
    <property type="molecule type" value="Genomic_DNA"/>
</dbReference>
<proteinExistence type="predicted"/>
<accession>A0ABQ6H0Y5</accession>
<name>A0ABQ6H0Y5_9GAMM</name>
<dbReference type="Proteomes" id="UP001157133">
    <property type="component" value="Unassembled WGS sequence"/>
</dbReference>
<gene>
    <name evidence="1" type="ORF">theurythT_13150</name>
</gene>
<evidence type="ECO:0000313" key="1">
    <source>
        <dbReference type="EMBL" id="GLX81863.1"/>
    </source>
</evidence>
<evidence type="ECO:0000313" key="2">
    <source>
        <dbReference type="Proteomes" id="UP001157133"/>
    </source>
</evidence>
<reference evidence="1 2" key="1">
    <citation type="submission" date="2023-03" db="EMBL/GenBank/DDBJ databases">
        <title>Draft genome sequence of Thalassotalea eurytherma JCM 18482T.</title>
        <authorList>
            <person name="Sawabe T."/>
        </authorList>
    </citation>
    <scope>NUCLEOTIDE SEQUENCE [LARGE SCALE GENOMIC DNA]</scope>
    <source>
        <strain evidence="1 2">JCM 18482</strain>
    </source>
</reference>
<sequence>MKDEDLKFEIIPSRHGPSLGASVGVRVIYSSMNIAAESTLKKTQYANKVEAIKKLKTLIAKQELE</sequence>
<protein>
    <submittedName>
        <fullName evidence="1">Uncharacterized protein</fullName>
    </submittedName>
</protein>
<organism evidence="1 2">
    <name type="scientific">Thalassotalea eurytherma</name>
    <dbReference type="NCBI Taxonomy" id="1144278"/>
    <lineage>
        <taxon>Bacteria</taxon>
        <taxon>Pseudomonadati</taxon>
        <taxon>Pseudomonadota</taxon>
        <taxon>Gammaproteobacteria</taxon>
        <taxon>Alteromonadales</taxon>
        <taxon>Colwelliaceae</taxon>
        <taxon>Thalassotalea</taxon>
    </lineage>
</organism>
<dbReference type="RefSeq" id="WP_284207209.1">
    <property type="nucleotide sequence ID" value="NZ_BSSU01000006.1"/>
</dbReference>
<comment type="caution">
    <text evidence="1">The sequence shown here is derived from an EMBL/GenBank/DDBJ whole genome shotgun (WGS) entry which is preliminary data.</text>
</comment>
<keyword evidence="2" id="KW-1185">Reference proteome</keyword>